<feature type="region of interest" description="Disordered" evidence="2">
    <location>
        <begin position="298"/>
        <end position="326"/>
    </location>
</feature>
<name>A0A6A6QYU9_9PEZI</name>
<gene>
    <name evidence="4" type="ORF">BU16DRAFT_559366</name>
</gene>
<feature type="compositionally biased region" description="Basic and acidic residues" evidence="2">
    <location>
        <begin position="195"/>
        <end position="210"/>
    </location>
</feature>
<feature type="domain" description="C3H1-type" evidence="3">
    <location>
        <begin position="89"/>
        <end position="120"/>
    </location>
</feature>
<keyword evidence="1" id="KW-0863">Zinc-finger</keyword>
<feature type="zinc finger region" description="C3H1-type" evidence="1">
    <location>
        <begin position="89"/>
        <end position="120"/>
    </location>
</feature>
<evidence type="ECO:0000313" key="4">
    <source>
        <dbReference type="EMBL" id="KAF2497631.1"/>
    </source>
</evidence>
<dbReference type="OrthoDB" id="3793406at2759"/>
<feature type="compositionally biased region" description="Gly residues" evidence="2">
    <location>
        <begin position="310"/>
        <end position="320"/>
    </location>
</feature>
<feature type="region of interest" description="Disordered" evidence="2">
    <location>
        <begin position="152"/>
        <end position="252"/>
    </location>
</feature>
<keyword evidence="1" id="KW-0479">Metal-binding</keyword>
<keyword evidence="5" id="KW-1185">Reference proteome</keyword>
<evidence type="ECO:0000256" key="2">
    <source>
        <dbReference type="SAM" id="MobiDB-lite"/>
    </source>
</evidence>
<evidence type="ECO:0000256" key="1">
    <source>
        <dbReference type="PROSITE-ProRule" id="PRU00723"/>
    </source>
</evidence>
<protein>
    <recommendedName>
        <fullName evidence="3">C3H1-type domain-containing protein</fullName>
    </recommendedName>
</protein>
<dbReference type="InterPro" id="IPR000571">
    <property type="entry name" value="Znf_CCCH"/>
</dbReference>
<accession>A0A6A6QYU9</accession>
<organism evidence="4 5">
    <name type="scientific">Lophium mytilinum</name>
    <dbReference type="NCBI Taxonomy" id="390894"/>
    <lineage>
        <taxon>Eukaryota</taxon>
        <taxon>Fungi</taxon>
        <taxon>Dikarya</taxon>
        <taxon>Ascomycota</taxon>
        <taxon>Pezizomycotina</taxon>
        <taxon>Dothideomycetes</taxon>
        <taxon>Pleosporomycetidae</taxon>
        <taxon>Mytilinidiales</taxon>
        <taxon>Mytilinidiaceae</taxon>
        <taxon>Lophium</taxon>
    </lineage>
</organism>
<feature type="compositionally biased region" description="Polar residues" evidence="2">
    <location>
        <begin position="153"/>
        <end position="183"/>
    </location>
</feature>
<feature type="region of interest" description="Disordered" evidence="2">
    <location>
        <begin position="24"/>
        <end position="47"/>
    </location>
</feature>
<evidence type="ECO:0000259" key="3">
    <source>
        <dbReference type="PROSITE" id="PS50103"/>
    </source>
</evidence>
<feature type="compositionally biased region" description="Low complexity" evidence="2">
    <location>
        <begin position="213"/>
        <end position="226"/>
    </location>
</feature>
<reference evidence="4" key="1">
    <citation type="journal article" date="2020" name="Stud. Mycol.">
        <title>101 Dothideomycetes genomes: a test case for predicting lifestyles and emergence of pathogens.</title>
        <authorList>
            <person name="Haridas S."/>
            <person name="Albert R."/>
            <person name="Binder M."/>
            <person name="Bloem J."/>
            <person name="Labutti K."/>
            <person name="Salamov A."/>
            <person name="Andreopoulos B."/>
            <person name="Baker S."/>
            <person name="Barry K."/>
            <person name="Bills G."/>
            <person name="Bluhm B."/>
            <person name="Cannon C."/>
            <person name="Castanera R."/>
            <person name="Culley D."/>
            <person name="Daum C."/>
            <person name="Ezra D."/>
            <person name="Gonzalez J."/>
            <person name="Henrissat B."/>
            <person name="Kuo A."/>
            <person name="Liang C."/>
            <person name="Lipzen A."/>
            <person name="Lutzoni F."/>
            <person name="Magnuson J."/>
            <person name="Mondo S."/>
            <person name="Nolan M."/>
            <person name="Ohm R."/>
            <person name="Pangilinan J."/>
            <person name="Park H.-J."/>
            <person name="Ramirez L."/>
            <person name="Alfaro M."/>
            <person name="Sun H."/>
            <person name="Tritt A."/>
            <person name="Yoshinaga Y."/>
            <person name="Zwiers L.-H."/>
            <person name="Turgeon B."/>
            <person name="Goodwin S."/>
            <person name="Spatafora J."/>
            <person name="Crous P."/>
            <person name="Grigoriev I."/>
        </authorList>
    </citation>
    <scope>NUCLEOTIDE SEQUENCE</scope>
    <source>
        <strain evidence="4">CBS 269.34</strain>
    </source>
</reference>
<proteinExistence type="predicted"/>
<dbReference type="AlphaFoldDB" id="A0A6A6QYU9"/>
<feature type="region of interest" description="Disordered" evidence="2">
    <location>
        <begin position="67"/>
        <end position="92"/>
    </location>
</feature>
<dbReference type="PROSITE" id="PS50103">
    <property type="entry name" value="ZF_C3H1"/>
    <property type="match status" value="1"/>
</dbReference>
<sequence length="343" mass="37674">MQDHKKAQPDLSPTAKLLYHLLANPPQPPLTFEPAGRTNSALSHRTTPAPPPVAMDLLASLIVPSQSQQHPLPLRPRTPAGPKAETPGTPNRRTCFFWYHNGACNRKTGYNPCPFSHSINPGVLVEPPPGYKHREPCTLPLCPLREYTPSPAYFTTLQDPNTSSSGTPLQSPKTSSDASSPPTLTGKKARYKRKQERDREAKKFERERAGRILGLSPSQQLQSQNQTMASPKAGQKRKHYDNPEPLISLQGRSQNMAEYYAEFGGSERKASPDAVEEPEAQWHLNGFGEGGEAVFEGAAKKRKMADTEGGKAGGKNGGTDGDVEWRGDWDTDYFRSVFGHPTP</sequence>
<dbReference type="Proteomes" id="UP000799750">
    <property type="component" value="Unassembled WGS sequence"/>
</dbReference>
<evidence type="ECO:0000313" key="5">
    <source>
        <dbReference type="Proteomes" id="UP000799750"/>
    </source>
</evidence>
<feature type="compositionally biased region" description="Polar residues" evidence="2">
    <location>
        <begin position="37"/>
        <end position="46"/>
    </location>
</feature>
<dbReference type="GO" id="GO:0008270">
    <property type="term" value="F:zinc ion binding"/>
    <property type="evidence" value="ECO:0007669"/>
    <property type="project" value="UniProtKB-KW"/>
</dbReference>
<keyword evidence="1" id="KW-0862">Zinc</keyword>
<dbReference type="EMBL" id="MU004186">
    <property type="protein sequence ID" value="KAF2497631.1"/>
    <property type="molecule type" value="Genomic_DNA"/>
</dbReference>